<dbReference type="OrthoDB" id="10251242at2759"/>
<comment type="caution">
    <text evidence="5">The sequence shown here is derived from an EMBL/GenBank/DDBJ whole genome shotgun (WGS) entry which is preliminary data.</text>
</comment>
<evidence type="ECO:0000313" key="5">
    <source>
        <dbReference type="EMBL" id="KAF7522234.1"/>
    </source>
</evidence>
<dbReference type="AlphaFoldDB" id="A0A9P5GJZ9"/>
<dbReference type="InterPro" id="IPR002935">
    <property type="entry name" value="SAM_O-MeTrfase"/>
</dbReference>
<dbReference type="PROSITE" id="PS51682">
    <property type="entry name" value="SAM_OMT_I"/>
    <property type="match status" value="1"/>
</dbReference>
<reference evidence="5" key="1">
    <citation type="submission" date="2020-02" db="EMBL/GenBank/DDBJ databases">
        <authorList>
            <person name="Lichtner F.J."/>
        </authorList>
    </citation>
    <scope>NUCLEOTIDE SEQUENCE</scope>
    <source>
        <strain evidence="5">G10</strain>
    </source>
</reference>
<comment type="similarity">
    <text evidence="4">Belongs to the class I-like SAM-binding methyltransferase superfamily. Cation-dependent O-methyltransferase family.</text>
</comment>
<dbReference type="InterPro" id="IPR029063">
    <property type="entry name" value="SAM-dependent_MTases_sf"/>
</dbReference>
<name>A0A9P5GJZ9_PENCR</name>
<evidence type="ECO:0000313" key="6">
    <source>
        <dbReference type="Proteomes" id="UP000701341"/>
    </source>
</evidence>
<dbReference type="PANTHER" id="PTHR10509:SF14">
    <property type="entry name" value="CAFFEOYL-COA O-METHYLTRANSFERASE 3-RELATED"/>
    <property type="match status" value="1"/>
</dbReference>
<gene>
    <name evidence="5" type="ORF">PCG10_007535</name>
</gene>
<evidence type="ECO:0000256" key="3">
    <source>
        <dbReference type="ARBA" id="ARBA00022691"/>
    </source>
</evidence>
<dbReference type="GO" id="GO:0008757">
    <property type="term" value="F:S-adenosylmethionine-dependent methyltransferase activity"/>
    <property type="evidence" value="ECO:0007669"/>
    <property type="project" value="TreeGrafter"/>
</dbReference>
<dbReference type="Proteomes" id="UP000701341">
    <property type="component" value="Unassembled WGS sequence"/>
</dbReference>
<sequence>MSLNNIEHCEEIESHVKSHLIPVEAGLTHAYENSTKQGLPSIAVSPVLGRFTSLLTAATGARNVLEIGTLGGYSTIWFAKGVQGKGKITSIEIDAHRRDVAVDNLRVAGVKVPEEVDVTLGVALDVLPMLEMEIQEGKRERFDFVFIDADRNNQWNYFDWGVKLSGGKGSVIYVDNAVKGMLESGIVGSQKRNGEAIDLVREVGKDGRVDSVVMQTVGAKGYDGFLLAVVK</sequence>
<keyword evidence="6" id="KW-1185">Reference proteome</keyword>
<accession>A0A9P5GJZ9</accession>
<dbReference type="InterPro" id="IPR050362">
    <property type="entry name" value="Cation-dep_OMT"/>
</dbReference>
<proteinExistence type="inferred from homology"/>
<evidence type="ECO:0008006" key="7">
    <source>
        <dbReference type="Google" id="ProtNLM"/>
    </source>
</evidence>
<dbReference type="Gene3D" id="3.40.50.150">
    <property type="entry name" value="Vaccinia Virus protein VP39"/>
    <property type="match status" value="1"/>
</dbReference>
<dbReference type="Pfam" id="PF01596">
    <property type="entry name" value="Methyltransf_3"/>
    <property type="match status" value="1"/>
</dbReference>
<protein>
    <recommendedName>
        <fullName evidence="7">O-methyltransferas-like protein family 3</fullName>
    </recommendedName>
</protein>
<evidence type="ECO:0000256" key="1">
    <source>
        <dbReference type="ARBA" id="ARBA00022603"/>
    </source>
</evidence>
<dbReference type="PANTHER" id="PTHR10509">
    <property type="entry name" value="O-METHYLTRANSFERASE-RELATED"/>
    <property type="match status" value="1"/>
</dbReference>
<keyword evidence="1" id="KW-0489">Methyltransferase</keyword>
<evidence type="ECO:0000256" key="4">
    <source>
        <dbReference type="ARBA" id="ARBA00023453"/>
    </source>
</evidence>
<keyword evidence="2" id="KW-0808">Transferase</keyword>
<dbReference type="GO" id="GO:0008171">
    <property type="term" value="F:O-methyltransferase activity"/>
    <property type="evidence" value="ECO:0007669"/>
    <property type="project" value="InterPro"/>
</dbReference>
<keyword evidence="3" id="KW-0949">S-adenosyl-L-methionine</keyword>
<dbReference type="EMBL" id="JAAOZQ010000054">
    <property type="protein sequence ID" value="KAF7522234.1"/>
    <property type="molecule type" value="Genomic_DNA"/>
</dbReference>
<dbReference type="GO" id="GO:0032259">
    <property type="term" value="P:methylation"/>
    <property type="evidence" value="ECO:0007669"/>
    <property type="project" value="UniProtKB-KW"/>
</dbReference>
<evidence type="ECO:0000256" key="2">
    <source>
        <dbReference type="ARBA" id="ARBA00022679"/>
    </source>
</evidence>
<dbReference type="SUPFAM" id="SSF53335">
    <property type="entry name" value="S-adenosyl-L-methionine-dependent methyltransferases"/>
    <property type="match status" value="1"/>
</dbReference>
<organism evidence="5 6">
    <name type="scientific">Penicillium crustosum</name>
    <name type="common">Blue mold fungus</name>
    <dbReference type="NCBI Taxonomy" id="36656"/>
    <lineage>
        <taxon>Eukaryota</taxon>
        <taxon>Fungi</taxon>
        <taxon>Dikarya</taxon>
        <taxon>Ascomycota</taxon>
        <taxon>Pezizomycotina</taxon>
        <taxon>Eurotiomycetes</taxon>
        <taxon>Eurotiomycetidae</taxon>
        <taxon>Eurotiales</taxon>
        <taxon>Aspergillaceae</taxon>
        <taxon>Penicillium</taxon>
    </lineage>
</organism>